<keyword evidence="4" id="KW-1133">Transmembrane helix</keyword>
<dbReference type="SUPFAM" id="SSF55874">
    <property type="entry name" value="ATPase domain of HSP90 chaperone/DNA topoisomerase II/histidine kinase"/>
    <property type="match status" value="1"/>
</dbReference>
<dbReference type="Gene3D" id="2.60.120.260">
    <property type="entry name" value="Galactose-binding domain-like"/>
    <property type="match status" value="2"/>
</dbReference>
<organism evidence="6 7">
    <name type="scientific">Pontiella desulfatans</name>
    <dbReference type="NCBI Taxonomy" id="2750659"/>
    <lineage>
        <taxon>Bacteria</taxon>
        <taxon>Pseudomonadati</taxon>
        <taxon>Kiritimatiellota</taxon>
        <taxon>Kiritimatiellia</taxon>
        <taxon>Kiritimatiellales</taxon>
        <taxon>Pontiellaceae</taxon>
        <taxon>Pontiella</taxon>
    </lineage>
</organism>
<accession>A0A6C2TY02</accession>
<feature type="transmembrane region" description="Helical" evidence="4">
    <location>
        <begin position="419"/>
        <end position="443"/>
    </location>
</feature>
<proteinExistence type="predicted"/>
<keyword evidence="4" id="KW-0812">Transmembrane</keyword>
<dbReference type="GO" id="GO:0016020">
    <property type="term" value="C:membrane"/>
    <property type="evidence" value="ECO:0007669"/>
    <property type="project" value="InterPro"/>
</dbReference>
<dbReference type="Gene3D" id="3.30.565.10">
    <property type="entry name" value="Histidine kinase-like ATPase, C-terminal domain"/>
    <property type="match status" value="1"/>
</dbReference>
<protein>
    <submittedName>
        <fullName evidence="6">Sensor histidine kinase LiaS</fullName>
    </submittedName>
</protein>
<evidence type="ECO:0000313" key="6">
    <source>
        <dbReference type="EMBL" id="VGO12492.1"/>
    </source>
</evidence>
<dbReference type="AlphaFoldDB" id="A0A6C2TY02"/>
<gene>
    <name evidence="6" type="primary">liaS_4</name>
    <name evidence="6" type="ORF">PDESU_01045</name>
</gene>
<dbReference type="Gene3D" id="1.20.5.1930">
    <property type="match status" value="1"/>
</dbReference>
<dbReference type="Pfam" id="PF07730">
    <property type="entry name" value="HisKA_3"/>
    <property type="match status" value="1"/>
</dbReference>
<keyword evidence="3" id="KW-0902">Two-component regulatory system</keyword>
<dbReference type="PANTHER" id="PTHR24421">
    <property type="entry name" value="NITRATE/NITRITE SENSOR PROTEIN NARX-RELATED"/>
    <property type="match status" value="1"/>
</dbReference>
<name>A0A6C2TY02_PONDE</name>
<keyword evidence="1" id="KW-0808">Transferase</keyword>
<dbReference type="RefSeq" id="WP_222847064.1">
    <property type="nucleotide sequence ID" value="NZ_CAAHFG010000001.1"/>
</dbReference>
<keyword evidence="2 6" id="KW-0418">Kinase</keyword>
<evidence type="ECO:0000256" key="2">
    <source>
        <dbReference type="ARBA" id="ARBA00022777"/>
    </source>
</evidence>
<dbReference type="GO" id="GO:0046983">
    <property type="term" value="F:protein dimerization activity"/>
    <property type="evidence" value="ECO:0007669"/>
    <property type="project" value="InterPro"/>
</dbReference>
<evidence type="ECO:0000259" key="5">
    <source>
        <dbReference type="Pfam" id="PF07730"/>
    </source>
</evidence>
<dbReference type="InterPro" id="IPR050482">
    <property type="entry name" value="Sensor_HK_TwoCompSys"/>
</dbReference>
<feature type="domain" description="Signal transduction histidine kinase subgroup 3 dimerisation and phosphoacceptor" evidence="5">
    <location>
        <begin position="452"/>
        <end position="512"/>
    </location>
</feature>
<evidence type="ECO:0000256" key="4">
    <source>
        <dbReference type="SAM" id="Phobius"/>
    </source>
</evidence>
<sequence length="645" mass="70669">MALGYLALAASAMANPLADHSLGDLEKRLAAIDSQLEDLADYGLGSGIGAIGYRSIAHSSQDQHEWIQIDFGKEVPLDEVMLIPCIRRDVDKGFQADAFPAELRLIAGTKADTNGTLIAEYACNGSMDPGVAPFVTPCNGIAASWIRVESDTLTPRAFDNLYVFQFSEILVFSGEENVALKKTVASSSDQPNSSGAWDKDFVVDGFVPYLMDAAHGEQSIAYLTPPSTNLHPALTLDLESSHPISRIHLHAVGASDTLPQAYAGDIGIPKRLHIAGANVSDFSDAVPLLDQHFDTIYDIGSIMMWHIPDTTCRYVHLSVVEPSSNTLYGDTPPRLGFSEIELFSNGRNVALGKSVKPNFDRPNPHRPLVNLTDGRNMYGNILPIRDWLNQLALRHKLEKERPLITAELTRRYTRQKTTLLLTGWLAALLAIGTVITILVDRIIRQRAIFRTRERIAADLHDELGANIHAIGLLGDLAQAAKESPAKLDKLLQRMRALTERTGAAARHCTNMLEAKDLYGDLVDDMRKTSARIMADLDYRLEFEGEELLSRLKLRKRIDLFLFYKECLINIIRHSGATEVHANLAASNTGIELTISDNGHGLDGGVPSSLKRRARLLGALVKNEASETGGTKISLIVKHGKLGALL</sequence>
<reference evidence="6 7" key="1">
    <citation type="submission" date="2019-04" db="EMBL/GenBank/DDBJ databases">
        <authorList>
            <person name="Van Vliet M D."/>
        </authorList>
    </citation>
    <scope>NUCLEOTIDE SEQUENCE [LARGE SCALE GENOMIC DNA]</scope>
    <source>
        <strain evidence="6 7">F1</strain>
    </source>
</reference>
<evidence type="ECO:0000313" key="7">
    <source>
        <dbReference type="Proteomes" id="UP000366872"/>
    </source>
</evidence>
<keyword evidence="4" id="KW-0472">Membrane</keyword>
<dbReference type="InterPro" id="IPR036890">
    <property type="entry name" value="HATPase_C_sf"/>
</dbReference>
<dbReference type="InterPro" id="IPR011712">
    <property type="entry name" value="Sig_transdc_His_kin_sub3_dim/P"/>
</dbReference>
<evidence type="ECO:0000256" key="3">
    <source>
        <dbReference type="ARBA" id="ARBA00023012"/>
    </source>
</evidence>
<dbReference type="Proteomes" id="UP000366872">
    <property type="component" value="Unassembled WGS sequence"/>
</dbReference>
<dbReference type="GO" id="GO:0000155">
    <property type="term" value="F:phosphorelay sensor kinase activity"/>
    <property type="evidence" value="ECO:0007669"/>
    <property type="project" value="InterPro"/>
</dbReference>
<keyword evidence="7" id="KW-1185">Reference proteome</keyword>
<evidence type="ECO:0000256" key="1">
    <source>
        <dbReference type="ARBA" id="ARBA00022679"/>
    </source>
</evidence>
<dbReference type="EMBL" id="CAAHFG010000001">
    <property type="protein sequence ID" value="VGO12492.1"/>
    <property type="molecule type" value="Genomic_DNA"/>
</dbReference>